<proteinExistence type="predicted"/>
<comment type="caution">
    <text evidence="1">The sequence shown here is derived from an EMBL/GenBank/DDBJ whole genome shotgun (WGS) entry which is preliminary data.</text>
</comment>
<evidence type="ECO:0000313" key="2">
    <source>
        <dbReference type="Proteomes" id="UP000765509"/>
    </source>
</evidence>
<reference evidence="1" key="1">
    <citation type="submission" date="2021-03" db="EMBL/GenBank/DDBJ databases">
        <title>Draft genome sequence of rust myrtle Austropuccinia psidii MF-1, a brazilian biotype.</title>
        <authorList>
            <person name="Quecine M.C."/>
            <person name="Pachon D.M.R."/>
            <person name="Bonatelli M.L."/>
            <person name="Correr F.H."/>
            <person name="Franceschini L.M."/>
            <person name="Leite T.F."/>
            <person name="Margarido G.R.A."/>
            <person name="Almeida C.A."/>
            <person name="Ferrarezi J.A."/>
            <person name="Labate C.A."/>
        </authorList>
    </citation>
    <scope>NUCLEOTIDE SEQUENCE</scope>
    <source>
        <strain evidence="1">MF-1</strain>
    </source>
</reference>
<gene>
    <name evidence="1" type="ORF">O181_111731</name>
</gene>
<keyword evidence="2" id="KW-1185">Reference proteome</keyword>
<organism evidence="1 2">
    <name type="scientific">Austropuccinia psidii MF-1</name>
    <dbReference type="NCBI Taxonomy" id="1389203"/>
    <lineage>
        <taxon>Eukaryota</taxon>
        <taxon>Fungi</taxon>
        <taxon>Dikarya</taxon>
        <taxon>Basidiomycota</taxon>
        <taxon>Pucciniomycotina</taxon>
        <taxon>Pucciniomycetes</taxon>
        <taxon>Pucciniales</taxon>
        <taxon>Sphaerophragmiaceae</taxon>
        <taxon>Austropuccinia</taxon>
    </lineage>
</organism>
<protein>
    <submittedName>
        <fullName evidence="1">Uncharacterized protein</fullName>
    </submittedName>
</protein>
<sequence length="121" mass="13480">MEAKESIQSDMQNNPEVHQGSEAINLFMTLSRSSIWVSKTVLGPNSKSRTSYLALDRSLFPCPGTTLNESRPYWPIWPPGTPGTPEELGLGGLGDAYYGLWTLKTLNGPKWPKKPNIQEFK</sequence>
<dbReference type="AlphaFoldDB" id="A0A9Q3PSX7"/>
<evidence type="ECO:0000313" key="1">
    <source>
        <dbReference type="EMBL" id="MBW0572016.1"/>
    </source>
</evidence>
<name>A0A9Q3PSX7_9BASI</name>
<dbReference type="Proteomes" id="UP000765509">
    <property type="component" value="Unassembled WGS sequence"/>
</dbReference>
<accession>A0A9Q3PSX7</accession>
<dbReference type="EMBL" id="AVOT02089306">
    <property type="protein sequence ID" value="MBW0572016.1"/>
    <property type="molecule type" value="Genomic_DNA"/>
</dbReference>